<feature type="domain" description="Bacterial toxin 44" evidence="1">
    <location>
        <begin position="197"/>
        <end position="302"/>
    </location>
</feature>
<evidence type="ECO:0000313" key="2">
    <source>
        <dbReference type="EMBL" id="KII03727.1"/>
    </source>
</evidence>
<reference evidence="2 4" key="1">
    <citation type="submission" date="2014-10" db="EMBL/GenBank/DDBJ databases">
        <title>Plasmid movement, recombination, and chromosomal integration amongst multidrug resistant commensal Escherichia coli clones within a single commercial turkey flock.</title>
        <authorList>
            <person name="Lang K."/>
            <person name="Dorn K."/>
            <person name="Danzeisen J."/>
            <person name="Johnson T."/>
        </authorList>
    </citation>
    <scope>NUCLEOTIDE SEQUENCE [LARGE SCALE GENOMIC DNA]</scope>
    <source>
        <strain evidence="2 4">UMNturkey9</strain>
    </source>
</reference>
<dbReference type="EMBL" id="UGMG01000001">
    <property type="protein sequence ID" value="STV64852.1"/>
    <property type="molecule type" value="Genomic_DNA"/>
</dbReference>
<dbReference type="Proteomes" id="UP000031820">
    <property type="component" value="Unassembled WGS sequence"/>
</dbReference>
<dbReference type="Pfam" id="PF15607">
    <property type="entry name" value="Ntox44"/>
    <property type="match status" value="1"/>
</dbReference>
<protein>
    <submittedName>
        <fullName evidence="2">Membrane protein</fullName>
    </submittedName>
    <submittedName>
        <fullName evidence="3">Pyocin large subunit</fullName>
    </submittedName>
</protein>
<proteinExistence type="predicted"/>
<accession>A0A331BY83</accession>
<dbReference type="Proteomes" id="UP000255239">
    <property type="component" value="Unassembled WGS sequence"/>
</dbReference>
<dbReference type="InterPro" id="IPR008727">
    <property type="entry name" value="PAAR_motif"/>
</dbReference>
<gene>
    <name evidence="2" type="ORF">LS45_17635</name>
    <name evidence="3" type="ORF">NCTC11679_03170</name>
</gene>
<dbReference type="RefSeq" id="WP_009486337.1">
    <property type="nucleotide sequence ID" value="NZ_AP023148.1"/>
</dbReference>
<sequence>MAAKGFYLVQGDRTTCGGRITTGAEDHTLFDKPVAREQDSVTCGKHAGLYKIAGGIDNDTIHGRRMAGTLDSCSTCPCKAKFIPSMMNDTYEKGGECITTLFSLDGLMASLQEPYKNLHPENKTERQCTHTDGAIKVAEYILSEIKANVRSDTAETIRYLIDEDFIIKRLTEWNKLPFYARLGPPPKADLLAAMAIWYQTVKTGSIWDHKPKIRDFFSSVAVARPLPRKGKSSKSYYHKFKQHDYFYDVWSNIHYGYVGRSVGFSEAILLKGSTWEQNMTPGAMGDDTMDDITSMKIGFNLFYEHGKFAETLTADNILCVLETTPGAHLPHSRENHWCWNTDNPEKSDESF</sequence>
<evidence type="ECO:0000313" key="3">
    <source>
        <dbReference type="EMBL" id="STV64852.1"/>
    </source>
</evidence>
<name>A0A331BY83_KLEPN</name>
<dbReference type="InterPro" id="IPR028946">
    <property type="entry name" value="Ntox44"/>
</dbReference>
<dbReference type="Pfam" id="PF05488">
    <property type="entry name" value="PAAR_motif"/>
    <property type="match status" value="1"/>
</dbReference>
<dbReference type="EMBL" id="JRRF01000015">
    <property type="protein sequence ID" value="KII03727.1"/>
    <property type="molecule type" value="Genomic_DNA"/>
</dbReference>
<reference evidence="3 5" key="2">
    <citation type="submission" date="2018-06" db="EMBL/GenBank/DDBJ databases">
        <authorList>
            <consortium name="Pathogen Informatics"/>
            <person name="Doyle S."/>
        </authorList>
    </citation>
    <scope>NUCLEOTIDE SEQUENCE [LARGE SCALE GENOMIC DNA]</scope>
    <source>
        <strain evidence="3 5">NCTC11679</strain>
    </source>
</reference>
<evidence type="ECO:0000259" key="1">
    <source>
        <dbReference type="Pfam" id="PF15607"/>
    </source>
</evidence>
<accession>A0A4V0GWK2</accession>
<evidence type="ECO:0000313" key="4">
    <source>
        <dbReference type="Proteomes" id="UP000031820"/>
    </source>
</evidence>
<dbReference type="CDD" id="cd14744">
    <property type="entry name" value="PAAR_CT_2"/>
    <property type="match status" value="1"/>
</dbReference>
<dbReference type="AlphaFoldDB" id="A0A331BY83"/>
<organism evidence="3 5">
    <name type="scientific">Klebsiella pneumoniae</name>
    <dbReference type="NCBI Taxonomy" id="573"/>
    <lineage>
        <taxon>Bacteria</taxon>
        <taxon>Pseudomonadati</taxon>
        <taxon>Pseudomonadota</taxon>
        <taxon>Gammaproteobacteria</taxon>
        <taxon>Enterobacterales</taxon>
        <taxon>Enterobacteriaceae</taxon>
        <taxon>Klebsiella/Raoultella group</taxon>
        <taxon>Klebsiella</taxon>
        <taxon>Klebsiella pneumoniae complex</taxon>
    </lineage>
</organism>
<evidence type="ECO:0000313" key="5">
    <source>
        <dbReference type="Proteomes" id="UP000255239"/>
    </source>
</evidence>